<evidence type="ECO:0000256" key="1">
    <source>
        <dbReference type="SAM" id="MobiDB-lite"/>
    </source>
</evidence>
<feature type="compositionally biased region" description="Low complexity" evidence="1">
    <location>
        <begin position="1"/>
        <end position="13"/>
    </location>
</feature>
<dbReference type="SUPFAM" id="SSF69118">
    <property type="entry name" value="AhpD-like"/>
    <property type="match status" value="1"/>
</dbReference>
<sequence>MTTQTTQATQATRTAHDGQDGETTGAARTARTIRAAHETRVGPAGAAAAPAADPSAGGRPRLDFARSAPKAFRALVGFDAAARAGLDPALVELIQIRASHLNHCAYCLHMHTSDARRAGESEERLHMVAVWREARHFFTPREQAALALTEAVTLVADRGVPDEVYAEAAARFDDEELGQVLALISAINTWNRVALATAKRAGTDERRR</sequence>
<dbReference type="GO" id="GO:0051920">
    <property type="term" value="F:peroxiredoxin activity"/>
    <property type="evidence" value="ECO:0007669"/>
    <property type="project" value="InterPro"/>
</dbReference>
<feature type="compositionally biased region" description="Low complexity" evidence="1">
    <location>
        <begin position="42"/>
        <end position="59"/>
    </location>
</feature>
<keyword evidence="4" id="KW-1185">Reference proteome</keyword>
<dbReference type="InterPro" id="IPR003779">
    <property type="entry name" value="CMD-like"/>
</dbReference>
<dbReference type="InterPro" id="IPR029032">
    <property type="entry name" value="AhpD-like"/>
</dbReference>
<dbReference type="OrthoDB" id="9801997at2"/>
<evidence type="ECO:0000313" key="4">
    <source>
        <dbReference type="Proteomes" id="UP000029482"/>
    </source>
</evidence>
<dbReference type="NCBIfam" id="TIGR00778">
    <property type="entry name" value="ahpD_dom"/>
    <property type="match status" value="1"/>
</dbReference>
<dbReference type="HOGENOM" id="CLU_082760_6_0_11"/>
<reference evidence="4" key="1">
    <citation type="journal article" date="2015" name="J. Biotechnol.">
        <title>Complete genome sequence of the actinobacterium Streptomyces glaucescens GLA.O (DSM 40922) consisting of a linear chromosome and one linear plasmid.</title>
        <authorList>
            <person name="Ortseifen V."/>
            <person name="Winkler A."/>
            <person name="Albersmeier A."/>
            <person name="Wendler S."/>
            <person name="Puhler A."/>
            <person name="Kalinowski J."/>
            <person name="Ruckert C."/>
        </authorList>
    </citation>
    <scope>NUCLEOTIDE SEQUENCE [LARGE SCALE GENOMIC DNA]</scope>
    <source>
        <strain evidence="4">DSM 40922 / GLA O</strain>
    </source>
</reference>
<feature type="region of interest" description="Disordered" evidence="1">
    <location>
        <begin position="39"/>
        <end position="60"/>
    </location>
</feature>
<dbReference type="KEGG" id="sgu:SGLAU_08930"/>
<dbReference type="PANTHER" id="PTHR34846">
    <property type="entry name" value="4-CARBOXYMUCONOLACTONE DECARBOXYLASE FAMILY PROTEIN (AFU_ORTHOLOGUE AFUA_6G11590)"/>
    <property type="match status" value="1"/>
</dbReference>
<name>A0A089X3R5_STRGA</name>
<dbReference type="Pfam" id="PF02627">
    <property type="entry name" value="CMD"/>
    <property type="match status" value="1"/>
</dbReference>
<dbReference type="Gene3D" id="1.20.1290.10">
    <property type="entry name" value="AhpD-like"/>
    <property type="match status" value="1"/>
</dbReference>
<proteinExistence type="predicted"/>
<evidence type="ECO:0000259" key="2">
    <source>
        <dbReference type="Pfam" id="PF02627"/>
    </source>
</evidence>
<feature type="region of interest" description="Disordered" evidence="1">
    <location>
        <begin position="1"/>
        <end position="27"/>
    </location>
</feature>
<accession>A0A089X3R5</accession>
<dbReference type="Proteomes" id="UP000029482">
    <property type="component" value="Chromosome"/>
</dbReference>
<feature type="domain" description="Carboxymuconolactone decarboxylase-like" evidence="2">
    <location>
        <begin position="69"/>
        <end position="150"/>
    </location>
</feature>
<dbReference type="PANTHER" id="PTHR34846:SF10">
    <property type="entry name" value="CYTOPLASMIC PROTEIN"/>
    <property type="match status" value="1"/>
</dbReference>
<evidence type="ECO:0000313" key="3">
    <source>
        <dbReference type="EMBL" id="AIR97798.1"/>
    </source>
</evidence>
<dbReference type="STRING" id="1907.SGLAU_08930"/>
<protein>
    <recommendedName>
        <fullName evidence="2">Carboxymuconolactone decarboxylase-like domain-containing protein</fullName>
    </recommendedName>
</protein>
<dbReference type="AlphaFoldDB" id="A0A089X3R5"/>
<dbReference type="InterPro" id="IPR004675">
    <property type="entry name" value="AhpD_core"/>
</dbReference>
<dbReference type="eggNOG" id="COG2128">
    <property type="taxonomic scope" value="Bacteria"/>
</dbReference>
<organism evidence="3 4">
    <name type="scientific">Streptomyces glaucescens</name>
    <dbReference type="NCBI Taxonomy" id="1907"/>
    <lineage>
        <taxon>Bacteria</taxon>
        <taxon>Bacillati</taxon>
        <taxon>Actinomycetota</taxon>
        <taxon>Actinomycetes</taxon>
        <taxon>Kitasatosporales</taxon>
        <taxon>Streptomycetaceae</taxon>
        <taxon>Streptomyces</taxon>
    </lineage>
</organism>
<gene>
    <name evidence="3" type="ORF">SGLAU_08930</name>
</gene>
<dbReference type="EMBL" id="CP009438">
    <property type="protein sequence ID" value="AIR97798.1"/>
    <property type="molecule type" value="Genomic_DNA"/>
</dbReference>